<dbReference type="EMBL" id="MU795341">
    <property type="protein sequence ID" value="KAJ3807099.1"/>
    <property type="molecule type" value="Genomic_DNA"/>
</dbReference>
<evidence type="ECO:0000313" key="2">
    <source>
        <dbReference type="Proteomes" id="UP001163835"/>
    </source>
</evidence>
<evidence type="ECO:0000313" key="1">
    <source>
        <dbReference type="EMBL" id="KAJ3807099.1"/>
    </source>
</evidence>
<reference evidence="1" key="1">
    <citation type="submission" date="2022-09" db="EMBL/GenBank/DDBJ databases">
        <title>A Global Phylogenomic Analysis of the Shiitake Genus Lentinula.</title>
        <authorList>
            <consortium name="DOE Joint Genome Institute"/>
            <person name="Sierra-Patev S."/>
            <person name="Min B."/>
            <person name="Naranjo-Ortiz M."/>
            <person name="Looney B."/>
            <person name="Konkel Z."/>
            <person name="Slot J.C."/>
            <person name="Sakamoto Y."/>
            <person name="Steenwyk J.L."/>
            <person name="Rokas A."/>
            <person name="Carro J."/>
            <person name="Camarero S."/>
            <person name="Ferreira P."/>
            <person name="Molpeceres G."/>
            <person name="Ruiz-Duenas F.J."/>
            <person name="Serrano A."/>
            <person name="Henrissat B."/>
            <person name="Drula E."/>
            <person name="Hughes K.W."/>
            <person name="Mata J.L."/>
            <person name="Ishikawa N.K."/>
            <person name="Vargas-Isla R."/>
            <person name="Ushijima S."/>
            <person name="Smith C.A."/>
            <person name="Ahrendt S."/>
            <person name="Andreopoulos W."/>
            <person name="He G."/>
            <person name="Labutti K."/>
            <person name="Lipzen A."/>
            <person name="Ng V."/>
            <person name="Riley R."/>
            <person name="Sandor L."/>
            <person name="Barry K."/>
            <person name="Martinez A.T."/>
            <person name="Xiao Y."/>
            <person name="Gibbons J.G."/>
            <person name="Terashima K."/>
            <person name="Grigoriev I.V."/>
            <person name="Hibbett D.S."/>
        </authorList>
    </citation>
    <scope>NUCLEOTIDE SEQUENCE</scope>
    <source>
        <strain evidence="1">TMI1499</strain>
    </source>
</reference>
<accession>A0ACC1TQQ9</accession>
<dbReference type="Proteomes" id="UP001163835">
    <property type="component" value="Unassembled WGS sequence"/>
</dbReference>
<keyword evidence="2" id="KW-1185">Reference proteome</keyword>
<gene>
    <name evidence="1" type="ORF">F5876DRAFT_90747</name>
</gene>
<proteinExistence type="predicted"/>
<comment type="caution">
    <text evidence="1">The sequence shown here is derived from an EMBL/GenBank/DDBJ whole genome shotgun (WGS) entry which is preliminary data.</text>
</comment>
<protein>
    <submittedName>
        <fullName evidence="1">Uncharacterized protein</fullName>
    </submittedName>
</protein>
<name>A0ACC1TQQ9_9AGAR</name>
<sequence>MILIPDDGGGIHSGDGVRRCCHPILAAYVGDYPEQCLVTTCYYGDCPCCETEKEDLGLFPTDECLAANIKPIQHPHGLDKDLPYMDIFCSITPDILHQMYQGVMKHLISWLTSICGANEMDACVHRLPPNHNIWIFHKGISLLSCVSGAKHKQMCLFILGTVVNVPGLTAPQSNALITATRALLDFLYLACFPIHSSSSLIALDESLADFHAKKDIFITLNVRKHFNFPKLHFLSHYSRAIKYFGTTDNYNTKTTERLHIDFTKDAYQASNHKDEYTQMTRWLEQCEKIIQHTSYISWRLGDLDGPFVPSMSILPTCHTLTGAQRTSTDMKCAFIPKITTHPTLKSVTLSKLEDKGVKGYGAVNFTRALKQFVVQFRNPHLQSNIIDEYAHFIVLPFRTLPIWHQVKFTNMDLFGKKTLDSVSAHPRHFNSHGQVTQLLQFDTALISLKSGTEDHTIQVFSLPEDELDTSFPANCHPPKHLAYVEWFSKFPRSHKPHSRLYQVKKEINGDGTVAASVIPVEVIIRSVHLLPKWGGTVPSEWTGETVLDLSPSFLLNIFKDDHSYYSLTQLQ</sequence>
<organism evidence="1 2">
    <name type="scientific">Lentinula aff. lateritia</name>
    <dbReference type="NCBI Taxonomy" id="2804960"/>
    <lineage>
        <taxon>Eukaryota</taxon>
        <taxon>Fungi</taxon>
        <taxon>Dikarya</taxon>
        <taxon>Basidiomycota</taxon>
        <taxon>Agaricomycotina</taxon>
        <taxon>Agaricomycetes</taxon>
        <taxon>Agaricomycetidae</taxon>
        <taxon>Agaricales</taxon>
        <taxon>Marasmiineae</taxon>
        <taxon>Omphalotaceae</taxon>
        <taxon>Lentinula</taxon>
    </lineage>
</organism>